<feature type="active site" description="Nucleophile" evidence="3">
    <location>
        <position position="48"/>
    </location>
</feature>
<feature type="domain" description="Dyskerin-like" evidence="6">
    <location>
        <begin position="2"/>
        <end position="29"/>
    </location>
</feature>
<keyword evidence="2 3" id="KW-0413">Isomerase</keyword>
<dbReference type="Proteomes" id="UP000192050">
    <property type="component" value="Chromosome"/>
</dbReference>
<dbReference type="InterPro" id="IPR026326">
    <property type="entry name" value="TruB_arch"/>
</dbReference>
<dbReference type="GO" id="GO:0000495">
    <property type="term" value="P:box H/ACA sno(s)RNA 3'-end processing"/>
    <property type="evidence" value="ECO:0007669"/>
    <property type="project" value="TreeGrafter"/>
</dbReference>
<dbReference type="SUPFAM" id="SSF55120">
    <property type="entry name" value="Pseudouridine synthase"/>
    <property type="match status" value="1"/>
</dbReference>
<dbReference type="SMART" id="SM00359">
    <property type="entry name" value="PUA"/>
    <property type="match status" value="1"/>
</dbReference>
<dbReference type="RefSeq" id="WP_009887191.1">
    <property type="nucleotide sequence ID" value="NZ_CP015363.1"/>
</dbReference>
<evidence type="ECO:0000259" key="5">
    <source>
        <dbReference type="SMART" id="SM00359"/>
    </source>
</evidence>
<evidence type="ECO:0000256" key="4">
    <source>
        <dbReference type="SAM" id="MobiDB-lite"/>
    </source>
</evidence>
<feature type="region of interest" description="Disordered" evidence="4">
    <location>
        <begin position="305"/>
        <end position="351"/>
    </location>
</feature>
<sequence>MYASNSTPEEINGFIVIDKPKGPTSHQIDAWVREITGEKRVGHIGTLDPNVSGVLVMALGKATKLIDIVHERPKEYISVMRLYSTADTDNIMKVFKEFTGKIYQLPPVRSAVSRQVRERTIYNMDVLEIQEKLILFRVKCESGTYIRTLCTDMGYVIGTGAQMADLRRLSTGQFNESHIHTLQELSDSVVLKKQGDTSLFDNMVIPMDFVFADSPKVVVKNTAIKNIMHGSDIYPSGIKALIGDIHKGSRVAIYSGDNELLAFGTMLVDSLNDLKAVDLDGILSDKYGENNVVRKNNRQKNIPVQKPAKRLHEHIRKPEARDNPGNGRDMFRKNPGFKGNPSKIRKRKNKF</sequence>
<dbReference type="InterPro" id="IPR036974">
    <property type="entry name" value="PUA_sf"/>
</dbReference>
<dbReference type="SMART" id="SM01136">
    <property type="entry name" value="DKCLD"/>
    <property type="match status" value="1"/>
</dbReference>
<keyword evidence="8" id="KW-1185">Reference proteome</keyword>
<dbReference type="GO" id="GO:0160148">
    <property type="term" value="F:tRNA pseudouridine(55) synthase activity"/>
    <property type="evidence" value="ECO:0007669"/>
    <property type="project" value="UniProtKB-EC"/>
</dbReference>
<feature type="domain" description="PUA" evidence="5">
    <location>
        <begin position="215"/>
        <end position="292"/>
    </location>
</feature>
<dbReference type="GO" id="GO:0031120">
    <property type="term" value="P:snRNA pseudouridine synthesis"/>
    <property type="evidence" value="ECO:0007669"/>
    <property type="project" value="TreeGrafter"/>
</dbReference>
<keyword evidence="1 3" id="KW-0819">tRNA processing</keyword>
<dbReference type="InterPro" id="IPR015947">
    <property type="entry name" value="PUA-like_sf"/>
</dbReference>
<evidence type="ECO:0000256" key="3">
    <source>
        <dbReference type="HAMAP-Rule" id="MF_01081"/>
    </source>
</evidence>
<comment type="function">
    <text evidence="3">Could be responsible for synthesis of pseudouridine from uracil-55 in the psi GC loop of transfer RNAs.</text>
</comment>
<accession>A0A1V0N1Z9</accession>
<dbReference type="GeneID" id="16025334"/>
<dbReference type="Pfam" id="PF16198">
    <property type="entry name" value="TruB_C_2"/>
    <property type="match status" value="1"/>
</dbReference>
<dbReference type="GO" id="GO:0031119">
    <property type="term" value="P:tRNA pseudouridine synthesis"/>
    <property type="evidence" value="ECO:0007669"/>
    <property type="project" value="UniProtKB-UniRule"/>
</dbReference>
<dbReference type="STRING" id="74969.FAD_0186"/>
<dbReference type="GO" id="GO:0031118">
    <property type="term" value="P:rRNA pseudouridine synthesis"/>
    <property type="evidence" value="ECO:0007669"/>
    <property type="project" value="TreeGrafter"/>
</dbReference>
<dbReference type="PROSITE" id="PS50890">
    <property type="entry name" value="PUA"/>
    <property type="match status" value="1"/>
</dbReference>
<gene>
    <name evidence="7" type="primary">cbf5</name>
    <name evidence="3" type="synonym">truB</name>
    <name evidence="7" type="ORF">FAD_0186</name>
</gene>
<evidence type="ECO:0000256" key="2">
    <source>
        <dbReference type="ARBA" id="ARBA00023235"/>
    </source>
</evidence>
<dbReference type="CDD" id="cd07953">
    <property type="entry name" value="PUA"/>
    <property type="match status" value="1"/>
</dbReference>
<evidence type="ECO:0000313" key="8">
    <source>
        <dbReference type="Proteomes" id="UP000192050"/>
    </source>
</evidence>
<reference evidence="7 8" key="1">
    <citation type="submission" date="2011-10" db="EMBL/GenBank/DDBJ databases">
        <title>Metabolic and evolutionary patterns in the extreme acidophile Ferroplasma acidiphilum.</title>
        <authorList>
            <person name="Golyshina O.V."/>
            <person name="Kozyavkin S.A."/>
            <person name="Tatusov R.L."/>
            <person name="Slesarev A.I."/>
            <person name="Golyshin P.N."/>
        </authorList>
    </citation>
    <scope>NUCLEOTIDE SEQUENCE [LARGE SCALE GENOMIC DNA]</scope>
    <source>
        <strain evidence="8">Y</strain>
    </source>
</reference>
<evidence type="ECO:0000313" key="7">
    <source>
        <dbReference type="EMBL" id="ARD84116.1"/>
    </source>
</evidence>
<dbReference type="InterPro" id="IPR002501">
    <property type="entry name" value="PsdUridine_synth_N"/>
</dbReference>
<dbReference type="SUPFAM" id="SSF88697">
    <property type="entry name" value="PUA domain-like"/>
    <property type="match status" value="1"/>
</dbReference>
<dbReference type="PANTHER" id="PTHR23127:SF0">
    <property type="entry name" value="H_ACA RIBONUCLEOPROTEIN COMPLEX SUBUNIT DKC1"/>
    <property type="match status" value="1"/>
</dbReference>
<dbReference type="NCBIfam" id="TIGR00425">
    <property type="entry name" value="CBF5"/>
    <property type="match status" value="1"/>
</dbReference>
<dbReference type="AlphaFoldDB" id="A0A1V0N1Z9"/>
<dbReference type="Gene3D" id="2.30.130.10">
    <property type="entry name" value="PUA domain"/>
    <property type="match status" value="1"/>
</dbReference>
<dbReference type="InterPro" id="IPR004802">
    <property type="entry name" value="tRNA_PsdUridine_synth_B_fam"/>
</dbReference>
<dbReference type="NCBIfam" id="NF003280">
    <property type="entry name" value="PRK04270.1"/>
    <property type="match status" value="1"/>
</dbReference>
<name>A0A1V0N1Z9_9ARCH</name>
<dbReference type="InterPro" id="IPR012960">
    <property type="entry name" value="Dyskerin-like"/>
</dbReference>
<evidence type="ECO:0000259" key="6">
    <source>
        <dbReference type="SMART" id="SM01136"/>
    </source>
</evidence>
<dbReference type="Pfam" id="PF01509">
    <property type="entry name" value="TruB_N"/>
    <property type="match status" value="1"/>
</dbReference>
<proteinExistence type="inferred from homology"/>
<dbReference type="InterPro" id="IPR032819">
    <property type="entry name" value="TruB_C"/>
</dbReference>
<dbReference type="Pfam" id="PF01472">
    <property type="entry name" value="PUA"/>
    <property type="match status" value="1"/>
</dbReference>
<comment type="catalytic activity">
    <reaction evidence="3">
        <text>uridine(55) in tRNA = pseudouridine(55) in tRNA</text>
        <dbReference type="Rhea" id="RHEA:42532"/>
        <dbReference type="Rhea" id="RHEA-COMP:10101"/>
        <dbReference type="Rhea" id="RHEA-COMP:10102"/>
        <dbReference type="ChEBI" id="CHEBI:65314"/>
        <dbReference type="ChEBI" id="CHEBI:65315"/>
        <dbReference type="EC" id="5.4.99.25"/>
    </reaction>
</comment>
<dbReference type="GO" id="GO:0003723">
    <property type="term" value="F:RNA binding"/>
    <property type="evidence" value="ECO:0007669"/>
    <property type="project" value="InterPro"/>
</dbReference>
<dbReference type="HAMAP" id="MF_01081">
    <property type="entry name" value="TruB_arch"/>
    <property type="match status" value="1"/>
</dbReference>
<dbReference type="GO" id="GO:1990481">
    <property type="term" value="P:mRNA pseudouridine synthesis"/>
    <property type="evidence" value="ECO:0007669"/>
    <property type="project" value="TreeGrafter"/>
</dbReference>
<dbReference type="InterPro" id="IPR002478">
    <property type="entry name" value="PUA"/>
</dbReference>
<evidence type="ECO:0000256" key="1">
    <source>
        <dbReference type="ARBA" id="ARBA00022694"/>
    </source>
</evidence>
<dbReference type="InterPro" id="IPR020103">
    <property type="entry name" value="PsdUridine_synth_cat_dom_sf"/>
</dbReference>
<dbReference type="OrthoDB" id="35866at2157"/>
<protein>
    <recommendedName>
        <fullName evidence="3">Probable tRNA pseudouridine synthase B</fullName>
        <ecNumber evidence="3">5.4.99.25</ecNumber>
    </recommendedName>
    <alternativeName>
        <fullName evidence="3">tRNA pseudouridine(55) synthase</fullName>
        <shortName evidence="3">Psi55 synthase</shortName>
    </alternativeName>
    <alternativeName>
        <fullName evidence="3">tRNA pseudouridylate synthase</fullName>
    </alternativeName>
    <alternativeName>
        <fullName evidence="3">tRNA-uridine isomerase</fullName>
    </alternativeName>
</protein>
<comment type="similarity">
    <text evidence="3">Belongs to the pseudouridine synthase TruB family. Type 2 subfamily.</text>
</comment>
<dbReference type="EMBL" id="CP015363">
    <property type="protein sequence ID" value="ARD84116.1"/>
    <property type="molecule type" value="Genomic_DNA"/>
</dbReference>
<organism evidence="7 8">
    <name type="scientific">Ferroplasma acidiphilum</name>
    <dbReference type="NCBI Taxonomy" id="74969"/>
    <lineage>
        <taxon>Archaea</taxon>
        <taxon>Methanobacteriati</taxon>
        <taxon>Thermoplasmatota</taxon>
        <taxon>Thermoplasmata</taxon>
        <taxon>Thermoplasmatales</taxon>
        <taxon>Ferroplasmaceae</taxon>
        <taxon>Ferroplasma</taxon>
    </lineage>
</organism>
<dbReference type="KEGG" id="fai:FAD_0186"/>
<dbReference type="EC" id="5.4.99.25" evidence="3"/>
<dbReference type="Gene3D" id="3.30.2350.10">
    <property type="entry name" value="Pseudouridine synthase"/>
    <property type="match status" value="1"/>
</dbReference>
<dbReference type="PANTHER" id="PTHR23127">
    <property type="entry name" value="CENTROMERE/MICROTUBULE BINDING PROTEIN CBF5"/>
    <property type="match status" value="1"/>
</dbReference>